<organism evidence="4 7">
    <name type="scientific">Aliirhizobium cellulosilyticum</name>
    <dbReference type="NCBI Taxonomy" id="393664"/>
    <lineage>
        <taxon>Bacteria</taxon>
        <taxon>Pseudomonadati</taxon>
        <taxon>Pseudomonadota</taxon>
        <taxon>Alphaproteobacteria</taxon>
        <taxon>Hyphomicrobiales</taxon>
        <taxon>Rhizobiaceae</taxon>
        <taxon>Aliirhizobium</taxon>
    </lineage>
</organism>
<evidence type="ECO:0000259" key="2">
    <source>
        <dbReference type="Pfam" id="PF00296"/>
    </source>
</evidence>
<keyword evidence="7" id="KW-1185">Reference proteome</keyword>
<dbReference type="GO" id="GO:0005829">
    <property type="term" value="C:cytosol"/>
    <property type="evidence" value="ECO:0007669"/>
    <property type="project" value="TreeGrafter"/>
</dbReference>
<proteinExistence type="predicted"/>
<evidence type="ECO:0000256" key="1">
    <source>
        <dbReference type="ARBA" id="ARBA00007789"/>
    </source>
</evidence>
<dbReference type="EMBL" id="JACIGW010000003">
    <property type="protein sequence ID" value="MBB4349359.1"/>
    <property type="molecule type" value="Genomic_DNA"/>
</dbReference>
<dbReference type="PANTHER" id="PTHR30137">
    <property type="entry name" value="LUCIFERASE-LIKE MONOOXYGENASE"/>
    <property type="match status" value="1"/>
</dbReference>
<dbReference type="EMBL" id="JACIHM010000003">
    <property type="protein sequence ID" value="MBB4447051.1"/>
    <property type="molecule type" value="Genomic_DNA"/>
</dbReference>
<gene>
    <name evidence="4" type="ORF">GGE31_002932</name>
    <name evidence="3" type="ORF">GGE33_003121</name>
    <name evidence="5" type="ORF">GGE35_002873</name>
</gene>
<dbReference type="Pfam" id="PF00296">
    <property type="entry name" value="Bac_luciferase"/>
    <property type="match status" value="1"/>
</dbReference>
<evidence type="ECO:0000313" key="4">
    <source>
        <dbReference type="EMBL" id="MBB4412419.1"/>
    </source>
</evidence>
<evidence type="ECO:0000313" key="6">
    <source>
        <dbReference type="Proteomes" id="UP000520770"/>
    </source>
</evidence>
<reference evidence="6 7" key="1">
    <citation type="submission" date="2020-08" db="EMBL/GenBank/DDBJ databases">
        <title>Genomic Encyclopedia of Type Strains, Phase IV (KMG-V): Genome sequencing to study the core and pangenomes of soil and plant-associated prokaryotes.</title>
        <authorList>
            <person name="Whitman W."/>
        </authorList>
    </citation>
    <scope>NUCLEOTIDE SEQUENCE [LARGE SCALE GENOMIC DNA]</scope>
    <source>
        <strain evidence="4 7">SEMIA 444</strain>
        <strain evidence="3 6">SEMIA 448</strain>
        <strain evidence="5 8">SEMIA 452</strain>
    </source>
</reference>
<evidence type="ECO:0000313" key="5">
    <source>
        <dbReference type="EMBL" id="MBB4447051.1"/>
    </source>
</evidence>
<dbReference type="InterPro" id="IPR011251">
    <property type="entry name" value="Luciferase-like_dom"/>
</dbReference>
<protein>
    <submittedName>
        <fullName evidence="4">Luciferase family oxidoreductase group 1</fullName>
    </submittedName>
</protein>
<dbReference type="InterPro" id="IPR019949">
    <property type="entry name" value="CmoO-like"/>
</dbReference>
<dbReference type="SUPFAM" id="SSF51679">
    <property type="entry name" value="Bacterial luciferase-like"/>
    <property type="match status" value="1"/>
</dbReference>
<dbReference type="Gene3D" id="3.20.20.30">
    <property type="entry name" value="Luciferase-like domain"/>
    <property type="match status" value="1"/>
</dbReference>
<evidence type="ECO:0000313" key="3">
    <source>
        <dbReference type="EMBL" id="MBB4349359.1"/>
    </source>
</evidence>
<evidence type="ECO:0000313" key="7">
    <source>
        <dbReference type="Proteomes" id="UP000524535"/>
    </source>
</evidence>
<dbReference type="Proteomes" id="UP000576087">
    <property type="component" value="Unassembled WGS sequence"/>
</dbReference>
<accession>A0A7W6XBS8</accession>
<dbReference type="Proteomes" id="UP000520770">
    <property type="component" value="Unassembled WGS sequence"/>
</dbReference>
<comment type="caution">
    <text evidence="4">The sequence shown here is derived from an EMBL/GenBank/DDBJ whole genome shotgun (WGS) entry which is preliminary data.</text>
</comment>
<dbReference type="RefSeq" id="WP_183824469.1">
    <property type="nucleotide sequence ID" value="NZ_JACIGW010000003.1"/>
</dbReference>
<evidence type="ECO:0000313" key="8">
    <source>
        <dbReference type="Proteomes" id="UP000576087"/>
    </source>
</evidence>
<name>A0A7W6XBS8_9HYPH</name>
<comment type="similarity">
    <text evidence="1">To bacterial alkanal monooxygenase alpha and beta chains.</text>
</comment>
<dbReference type="InterPro" id="IPR050766">
    <property type="entry name" value="Bact_Lucif_Oxidored"/>
</dbReference>
<dbReference type="CDD" id="cd00347">
    <property type="entry name" value="Flavin_utilizing_monoxygenases"/>
    <property type="match status" value="2"/>
</dbReference>
<dbReference type="AlphaFoldDB" id="A0A7W6XBS8"/>
<dbReference type="GO" id="GO:0016705">
    <property type="term" value="F:oxidoreductase activity, acting on paired donors, with incorporation or reduction of molecular oxygen"/>
    <property type="evidence" value="ECO:0007669"/>
    <property type="project" value="InterPro"/>
</dbReference>
<sequence length="325" mass="36036">MKVSILDWSTLSENGSSTDAIQNTVWLAREADYLGYERLWLSEHHNMSILQGSSPEVLLAAVGAKTDRIRLGSGGVMLPNHSAYKVAENFRVLEALFPGRIDCGIGRASGGDAYSTAFLNPPENIDFSDQVTQLERFFHDDYERAIAMPKVLNAPPLWLLSAGSHPDSGRLAAERGMGLAIALFINPSATRAAVESYRRNFKPSPEFPEPRVLIALNVVVGDTPEKLSELKKASDYFRLMRDSGNYPKAVPSPETLERVTFSNAQNTYLAQIAKREVTGLVHEVVAQINDRADSYDADEVMLTMMTFDIEDKIRAYHQIADRIVS</sequence>
<dbReference type="EMBL" id="JACIGY010000003">
    <property type="protein sequence ID" value="MBB4412419.1"/>
    <property type="molecule type" value="Genomic_DNA"/>
</dbReference>
<dbReference type="PANTHER" id="PTHR30137:SF6">
    <property type="entry name" value="LUCIFERASE-LIKE MONOOXYGENASE"/>
    <property type="match status" value="1"/>
</dbReference>
<dbReference type="InterPro" id="IPR036661">
    <property type="entry name" value="Luciferase-like_sf"/>
</dbReference>
<feature type="domain" description="Luciferase-like" evidence="2">
    <location>
        <begin position="6"/>
        <end position="292"/>
    </location>
</feature>
<dbReference type="NCBIfam" id="TIGR03558">
    <property type="entry name" value="oxido_grp_1"/>
    <property type="match status" value="1"/>
</dbReference>
<dbReference type="Proteomes" id="UP000524535">
    <property type="component" value="Unassembled WGS sequence"/>
</dbReference>